<dbReference type="GO" id="GO:0005763">
    <property type="term" value="C:mitochondrial small ribosomal subunit"/>
    <property type="evidence" value="ECO:0007669"/>
    <property type="project" value="TreeGrafter"/>
</dbReference>
<evidence type="ECO:0000313" key="2">
    <source>
        <dbReference type="EMBL" id="QVX31449.1"/>
    </source>
</evidence>
<evidence type="ECO:0000256" key="1">
    <source>
        <dbReference type="SAM" id="Phobius"/>
    </source>
</evidence>
<dbReference type="InterPro" id="IPR020934">
    <property type="entry name" value="Ribosomal_uS19_CS"/>
</dbReference>
<accession>A0A8E7IWL0</accession>
<dbReference type="GO" id="GO:0000028">
    <property type="term" value="P:ribosomal small subunit assembly"/>
    <property type="evidence" value="ECO:0007669"/>
    <property type="project" value="TreeGrafter"/>
</dbReference>
<protein>
    <submittedName>
        <fullName evidence="2">Ribosomal protein S19</fullName>
    </submittedName>
</protein>
<keyword evidence="2" id="KW-0687">Ribonucleoprotein</keyword>
<dbReference type="HAMAP" id="MF_00531">
    <property type="entry name" value="Ribosomal_uS19"/>
    <property type="match status" value="1"/>
</dbReference>
<keyword evidence="1" id="KW-1133">Transmembrane helix</keyword>
<dbReference type="Pfam" id="PF00203">
    <property type="entry name" value="Ribosomal_S19"/>
    <property type="match status" value="1"/>
</dbReference>
<feature type="transmembrane region" description="Helical" evidence="1">
    <location>
        <begin position="25"/>
        <end position="48"/>
    </location>
</feature>
<name>A0A8E7IWL0_9MAGN</name>
<keyword evidence="2" id="KW-0689">Ribosomal protein</keyword>
<proteinExistence type="inferred from homology"/>
<gene>
    <name evidence="2" type="primary">rps19</name>
</gene>
<sequence>MNNLLKKKIISNHLFKKIYKNKKIIITWSRVSIIIPIMLKHIIIVYNGKKHLPIYIKKNLIGYKLGEFSITLNFIIFNNKKDNKSYIKN</sequence>
<dbReference type="AlphaFoldDB" id="A0A8E7IWL0"/>
<keyword evidence="1" id="KW-0812">Transmembrane</keyword>
<reference evidence="2" key="1">
    <citation type="submission" date="2020-08" db="EMBL/GenBank/DDBJ databases">
        <title>Plastomes in the holoparasitic family Balanophoraceae: extremely high AT content, severe gene content reduction, and two independent genetic code changes.</title>
        <authorList>
            <person name="Ceriotti L.F."/>
            <person name="Roulet M.E."/>
            <person name="Sanchez-Puerta M.V."/>
        </authorList>
    </citation>
    <scope>NUCLEOTIDE SEQUENCE</scope>
    <source>
        <tissue evidence="2">Inflorescence</tissue>
    </source>
</reference>
<feature type="transmembrane region" description="Helical" evidence="1">
    <location>
        <begin position="60"/>
        <end position="78"/>
    </location>
</feature>
<dbReference type="EMBL" id="MT834848">
    <property type="protein sequence ID" value="QVX31449.1"/>
    <property type="molecule type" value="Genomic_DNA"/>
</dbReference>
<dbReference type="PANTHER" id="PTHR11880:SF8">
    <property type="entry name" value="SMALL RIBOSOMAL SUBUNIT PROTEIN US19M"/>
    <property type="match status" value="1"/>
</dbReference>
<dbReference type="PANTHER" id="PTHR11880">
    <property type="entry name" value="RIBOSOMAL PROTEIN S19P FAMILY MEMBER"/>
    <property type="match status" value="1"/>
</dbReference>
<dbReference type="PROSITE" id="PS00323">
    <property type="entry name" value="RIBOSOMAL_S19"/>
    <property type="match status" value="1"/>
</dbReference>
<geneLocation type="plastid" evidence="2"/>
<dbReference type="GO" id="GO:0003723">
    <property type="term" value="F:RNA binding"/>
    <property type="evidence" value="ECO:0007669"/>
    <property type="project" value="InterPro"/>
</dbReference>
<keyword evidence="2" id="KW-0934">Plastid</keyword>
<dbReference type="GO" id="GO:0006412">
    <property type="term" value="P:translation"/>
    <property type="evidence" value="ECO:0007669"/>
    <property type="project" value="InterPro"/>
</dbReference>
<keyword evidence="1" id="KW-0472">Membrane</keyword>
<dbReference type="InterPro" id="IPR002222">
    <property type="entry name" value="Ribosomal_uS19"/>
</dbReference>
<dbReference type="GO" id="GO:0003735">
    <property type="term" value="F:structural constituent of ribosome"/>
    <property type="evidence" value="ECO:0007669"/>
    <property type="project" value="InterPro"/>
</dbReference>
<organism evidence="2">
    <name type="scientific">Lophophytum leandri</name>
    <dbReference type="NCBI Taxonomy" id="1618140"/>
    <lineage>
        <taxon>Eukaryota</taxon>
        <taxon>Viridiplantae</taxon>
        <taxon>Streptophyta</taxon>
        <taxon>Embryophyta</taxon>
        <taxon>Tracheophyta</taxon>
        <taxon>Spermatophyta</taxon>
        <taxon>Magnoliopsida</taxon>
        <taxon>eudicotyledons</taxon>
        <taxon>Gunneridae</taxon>
        <taxon>Pentapetalae</taxon>
        <taxon>Santalales</taxon>
        <taxon>Balanophoraceae</taxon>
        <taxon>Lophophytum</taxon>
    </lineage>
</organism>